<keyword evidence="3" id="KW-1185">Reference proteome</keyword>
<reference evidence="2 3" key="1">
    <citation type="submission" date="2019-04" db="EMBL/GenBank/DDBJ databases">
        <authorList>
            <consortium name="DOE Joint Genome Institute"/>
            <person name="Mondo S."/>
            <person name="Kjaerbolling I."/>
            <person name="Vesth T."/>
            <person name="Frisvad J.C."/>
            <person name="Nybo J.L."/>
            <person name="Theobald S."/>
            <person name="Kildgaard S."/>
            <person name="Isbrandt T."/>
            <person name="Kuo A."/>
            <person name="Sato A."/>
            <person name="Lyhne E.K."/>
            <person name="Kogle M.E."/>
            <person name="Wiebenga A."/>
            <person name="Kun R.S."/>
            <person name="Lubbers R.J."/>
            <person name="Makela M.R."/>
            <person name="Barry K."/>
            <person name="Chovatia M."/>
            <person name="Clum A."/>
            <person name="Daum C."/>
            <person name="Haridas S."/>
            <person name="He G."/>
            <person name="LaButti K."/>
            <person name="Lipzen A."/>
            <person name="Riley R."/>
            <person name="Salamov A."/>
            <person name="Simmons B.A."/>
            <person name="Magnuson J.K."/>
            <person name="Henrissat B."/>
            <person name="Mortensen U.H."/>
            <person name="Larsen T.O."/>
            <person name="Devries R.P."/>
            <person name="Grigoriev I.V."/>
            <person name="Machida M."/>
            <person name="Baker S.E."/>
            <person name="Andersen M.R."/>
            <person name="Cantor M.N."/>
            <person name="Hua S.X."/>
        </authorList>
    </citation>
    <scope>NUCLEOTIDE SEQUENCE [LARGE SCALE GENOMIC DNA]</scope>
    <source>
        <strain evidence="2 3">CBS 117616</strain>
    </source>
</reference>
<gene>
    <name evidence="2" type="ORF">BDV36DRAFT_94303</name>
</gene>
<dbReference type="InterPro" id="IPR051035">
    <property type="entry name" value="Mito_inheritance_9"/>
</dbReference>
<dbReference type="EMBL" id="ML735688">
    <property type="protein sequence ID" value="KAE8423663.1"/>
    <property type="molecule type" value="Genomic_DNA"/>
</dbReference>
<dbReference type="SUPFAM" id="SSF56112">
    <property type="entry name" value="Protein kinase-like (PK-like)"/>
    <property type="match status" value="1"/>
</dbReference>
<dbReference type="Proteomes" id="UP000325395">
    <property type="component" value="Unassembled WGS sequence"/>
</dbReference>
<dbReference type="PANTHER" id="PTHR36091">
    <property type="entry name" value="ALTERED INHERITANCE OF MITOCHONDRIA PROTEIN 9, MITOCHONDRIAL"/>
    <property type="match status" value="1"/>
</dbReference>
<organism evidence="2 3">
    <name type="scientific">Aspergillus pseudocaelatus</name>
    <dbReference type="NCBI Taxonomy" id="1825620"/>
    <lineage>
        <taxon>Eukaryota</taxon>
        <taxon>Fungi</taxon>
        <taxon>Dikarya</taxon>
        <taxon>Ascomycota</taxon>
        <taxon>Pezizomycotina</taxon>
        <taxon>Eurotiomycetes</taxon>
        <taxon>Eurotiomycetidae</taxon>
        <taxon>Eurotiales</taxon>
        <taxon>Aspergillaceae</taxon>
        <taxon>Aspergillus</taxon>
        <taxon>Aspergillus subgen. Circumdati</taxon>
    </lineage>
</organism>
<evidence type="ECO:0000313" key="3">
    <source>
        <dbReference type="Proteomes" id="UP000325395"/>
    </source>
</evidence>
<name>A0ABQ6X466_9EURO</name>
<dbReference type="Pfam" id="PF01636">
    <property type="entry name" value="APH"/>
    <property type="match status" value="1"/>
</dbReference>
<accession>A0ABQ6X466</accession>
<feature type="domain" description="Aminoglycoside phosphotransferase" evidence="1">
    <location>
        <begin position="38"/>
        <end position="312"/>
    </location>
</feature>
<sequence>MRYRKFNLPALLSASSKVFGSDGNQCVKLLKCVEGQFNKAFILTMSSGDELVARLPNPNAGPAFYTIASEVATRHFLRDVIGIPIPRVYSWSAEPSNPVGAEYIIEEKATGAPLGKLWDGLSIARRLEIVDQLVDMEKKLVAFSFPKHGCIYYESDLKPRSLRYERLDIQTGLSSVSSLCSKSALPVFAIGPSTNPRFWEGKRATMKLDRGPWSSAAEYSIAIGKNEQKWAESYAQPRMNFYRSLEHQEVPCDYISLLERYVTLAPYLVSSPMSTEQANRISHPDLHLDNIFVDPTTNKITYIIDWQHVSASPTIMQRLYPQMLELSAAEQSDSYKDEKTLLDHYLDAVKEADPLRWKTLCEPFLNIKTEPISLVPGCWDREDLFSLRNALIMVIARWGDIFPQGNPCPIDFTDEELLQHQNEMELIEGVSGIMHQLQDEGLIPLGGMVRRQYFEHAKEVNDILRQKFVDLAENDKQRELHGKIWPYV</sequence>
<protein>
    <submittedName>
        <fullName evidence="2">Kinase-like domain-containing protein</fullName>
    </submittedName>
</protein>
<dbReference type="PANTHER" id="PTHR36091:SF2">
    <property type="entry name" value="AMINOGLYCOSIDE PHOSPHOTRANSFERASE DOMAIN-CONTAINING PROTEIN"/>
    <property type="match status" value="1"/>
</dbReference>
<dbReference type="InterPro" id="IPR002575">
    <property type="entry name" value="Aminoglycoside_PTrfase"/>
</dbReference>
<evidence type="ECO:0000259" key="1">
    <source>
        <dbReference type="Pfam" id="PF01636"/>
    </source>
</evidence>
<proteinExistence type="predicted"/>
<dbReference type="InterPro" id="IPR011009">
    <property type="entry name" value="Kinase-like_dom_sf"/>
</dbReference>
<dbReference type="Gene3D" id="3.90.1200.10">
    <property type="match status" value="1"/>
</dbReference>
<evidence type="ECO:0000313" key="2">
    <source>
        <dbReference type="EMBL" id="KAE8423663.1"/>
    </source>
</evidence>